<evidence type="ECO:0000313" key="2">
    <source>
        <dbReference type="Proteomes" id="UP000001259"/>
    </source>
</evidence>
<organism evidence="1 2">
    <name type="scientific">Lactobacillus delbrueckii subsp. bulgaricus (strain ATCC 11842 / DSM 20081 / BCRC 10696 / JCM 1002 / NBRC 13953 / NCIMB 11778 / NCTC 12712 / WDCM 00102 / Lb 14)</name>
    <dbReference type="NCBI Taxonomy" id="390333"/>
    <lineage>
        <taxon>Bacteria</taxon>
        <taxon>Bacillati</taxon>
        <taxon>Bacillota</taxon>
        <taxon>Bacilli</taxon>
        <taxon>Lactobacillales</taxon>
        <taxon>Lactobacillaceae</taxon>
        <taxon>Lactobacillus</taxon>
    </lineage>
</organism>
<proteinExistence type="predicted"/>
<reference evidence="1 2" key="1">
    <citation type="journal article" date="2006" name="Proc. Natl. Acad. Sci. U.S.A.">
        <title>The complete genome sequence of Lactobacillus bulgaricus reveals extensive and ongoing reductive evolution.</title>
        <authorList>
            <person name="van de Guchte M."/>
            <person name="Penaud S."/>
            <person name="Grimaldi C."/>
            <person name="Barbe V."/>
            <person name="Bryson K."/>
            <person name="Nicolas P."/>
            <person name="Robert C."/>
            <person name="Oztas S."/>
            <person name="Mangenot S."/>
            <person name="Couloux A."/>
            <person name="Loux V."/>
            <person name="Dervyn R."/>
            <person name="Bossy R."/>
            <person name="Bolotin A."/>
            <person name="Batto J.-M."/>
            <person name="Walunas T."/>
            <person name="Gibrat J.-F."/>
            <person name="Bessieres P."/>
            <person name="Weissenbach J."/>
            <person name="Ehrlich S.D."/>
            <person name="Maguin E."/>
        </authorList>
    </citation>
    <scope>NUCLEOTIDE SEQUENCE [LARGE SCALE GENOMIC DNA]</scope>
    <source>
        <strain evidence="2">ATCC 11842 / DSM 20081 / BCRC 10696 / JCM 1002 / NBRC 13953 / NCIMB 11778 / NCTC 12712 / WDCM 00102 / Lb 14</strain>
    </source>
</reference>
<protein>
    <submittedName>
        <fullName evidence="1">Uncharacterized protein</fullName>
    </submittedName>
</protein>
<dbReference type="STRING" id="390333.Ldb0887"/>
<dbReference type="AlphaFoldDB" id="Q1GAG9"/>
<name>Q1GAG9_LACDA</name>
<sequence length="37" mass="4129">MTKNEDSPAFLETARLVKEQMAASCDPLADNGSFRQR</sequence>
<gene>
    <name evidence="1" type="ordered locus">Ldb0887</name>
</gene>
<evidence type="ECO:0000313" key="1">
    <source>
        <dbReference type="EMBL" id="CAI97708.1"/>
    </source>
</evidence>
<keyword evidence="2" id="KW-1185">Reference proteome</keyword>
<dbReference type="EMBL" id="CR954253">
    <property type="protein sequence ID" value="CAI97708.1"/>
    <property type="molecule type" value="Genomic_DNA"/>
</dbReference>
<accession>Q1GAG9</accession>
<dbReference type="Proteomes" id="UP000001259">
    <property type="component" value="Chromosome"/>
</dbReference>
<dbReference type="HOGENOM" id="CLU_3344983_0_0_9"/>
<dbReference type="KEGG" id="ldb:Ldb0887"/>